<proteinExistence type="predicted"/>
<comment type="caution">
    <text evidence="1">The sequence shown here is derived from an EMBL/GenBank/DDBJ whole genome shotgun (WGS) entry which is preliminary data.</text>
</comment>
<evidence type="ECO:0000313" key="2">
    <source>
        <dbReference type="Proteomes" id="UP001060215"/>
    </source>
</evidence>
<keyword evidence="2" id="KW-1185">Reference proteome</keyword>
<sequence>MKLVGIEKPKRQLIGWLIEEGPGLKAVSVVEMGGLGKTILVKQVYDDAMVKNHFNSHASLTVSESIRVEDLLKDMIQQLFSKIMQPVPFAVETTSINRLKCLVQDFLDKRDTW</sequence>
<name>A0ACC0FHC2_9ERIC</name>
<protein>
    <submittedName>
        <fullName evidence="1">Disease resistance protein RPM1</fullName>
    </submittedName>
</protein>
<evidence type="ECO:0000313" key="1">
    <source>
        <dbReference type="EMBL" id="KAI7988115.1"/>
    </source>
</evidence>
<reference evidence="1 2" key="1">
    <citation type="journal article" date="2022" name="Plant J.">
        <title>Chromosome-level genome of Camellia lanceoleosa provides a valuable resource for understanding genome evolution and self-incompatibility.</title>
        <authorList>
            <person name="Gong W."/>
            <person name="Xiao S."/>
            <person name="Wang L."/>
            <person name="Liao Z."/>
            <person name="Chang Y."/>
            <person name="Mo W."/>
            <person name="Hu G."/>
            <person name="Li W."/>
            <person name="Zhao G."/>
            <person name="Zhu H."/>
            <person name="Hu X."/>
            <person name="Ji K."/>
            <person name="Xiang X."/>
            <person name="Song Q."/>
            <person name="Yuan D."/>
            <person name="Jin S."/>
            <person name="Zhang L."/>
        </authorList>
    </citation>
    <scope>NUCLEOTIDE SEQUENCE [LARGE SCALE GENOMIC DNA]</scope>
    <source>
        <strain evidence="1">SQ_2022a</strain>
    </source>
</reference>
<organism evidence="1 2">
    <name type="scientific">Camellia lanceoleosa</name>
    <dbReference type="NCBI Taxonomy" id="1840588"/>
    <lineage>
        <taxon>Eukaryota</taxon>
        <taxon>Viridiplantae</taxon>
        <taxon>Streptophyta</taxon>
        <taxon>Embryophyta</taxon>
        <taxon>Tracheophyta</taxon>
        <taxon>Spermatophyta</taxon>
        <taxon>Magnoliopsida</taxon>
        <taxon>eudicotyledons</taxon>
        <taxon>Gunneridae</taxon>
        <taxon>Pentapetalae</taxon>
        <taxon>asterids</taxon>
        <taxon>Ericales</taxon>
        <taxon>Theaceae</taxon>
        <taxon>Camellia</taxon>
    </lineage>
</organism>
<dbReference type="Proteomes" id="UP001060215">
    <property type="component" value="Chromosome 14"/>
</dbReference>
<dbReference type="EMBL" id="CM045771">
    <property type="protein sequence ID" value="KAI7988115.1"/>
    <property type="molecule type" value="Genomic_DNA"/>
</dbReference>
<gene>
    <name evidence="1" type="ORF">LOK49_LG13G01974</name>
</gene>
<accession>A0ACC0FHC2</accession>